<evidence type="ECO:0000313" key="3">
    <source>
        <dbReference type="EMBL" id="MFC7410003.1"/>
    </source>
</evidence>
<comment type="similarity">
    <text evidence="1 2">Belongs to the UPF0125 (RnfH) family.</text>
</comment>
<sequence>MHIELVFCPGSREVVVHELVMPLGSRVRDALQAAGWPQAEATRAWGESPDVGVWGRKQTLDHLLRDGDRLEIYRGLRVDPKVARRERFNRQGTRSTGLFARKRPGAKAGY</sequence>
<dbReference type="InterPro" id="IPR016155">
    <property type="entry name" value="Mopterin_synth/thiamin_S_b"/>
</dbReference>
<protein>
    <recommendedName>
        <fullName evidence="2">UPF0125 protein ACFQPB_14125</fullName>
    </recommendedName>
</protein>
<evidence type="ECO:0000313" key="4">
    <source>
        <dbReference type="Proteomes" id="UP001596501"/>
    </source>
</evidence>
<organism evidence="3 4">
    <name type="scientific">Hydrogenophaga atypica</name>
    <dbReference type="NCBI Taxonomy" id="249409"/>
    <lineage>
        <taxon>Bacteria</taxon>
        <taxon>Pseudomonadati</taxon>
        <taxon>Pseudomonadota</taxon>
        <taxon>Betaproteobacteria</taxon>
        <taxon>Burkholderiales</taxon>
        <taxon>Comamonadaceae</taxon>
        <taxon>Hydrogenophaga</taxon>
    </lineage>
</organism>
<dbReference type="InterPro" id="IPR005346">
    <property type="entry name" value="RnfH"/>
</dbReference>
<dbReference type="PANTHER" id="PTHR37483">
    <property type="entry name" value="UPF0125 PROTEIN RATB"/>
    <property type="match status" value="1"/>
</dbReference>
<accession>A0ABW2QRN4</accession>
<gene>
    <name evidence="3" type="ORF">ACFQPB_14125</name>
</gene>
<dbReference type="Proteomes" id="UP001596501">
    <property type="component" value="Unassembled WGS sequence"/>
</dbReference>
<evidence type="ECO:0000256" key="1">
    <source>
        <dbReference type="ARBA" id="ARBA00010645"/>
    </source>
</evidence>
<proteinExistence type="inferred from homology"/>
<reference evidence="4" key="1">
    <citation type="journal article" date="2019" name="Int. J. Syst. Evol. Microbiol.">
        <title>The Global Catalogue of Microorganisms (GCM) 10K type strain sequencing project: providing services to taxonomists for standard genome sequencing and annotation.</title>
        <authorList>
            <consortium name="The Broad Institute Genomics Platform"/>
            <consortium name="The Broad Institute Genome Sequencing Center for Infectious Disease"/>
            <person name="Wu L."/>
            <person name="Ma J."/>
        </authorList>
    </citation>
    <scope>NUCLEOTIDE SEQUENCE [LARGE SCALE GENOMIC DNA]</scope>
    <source>
        <strain evidence="4">CGMCC 1.12371</strain>
    </source>
</reference>
<dbReference type="InterPro" id="IPR037021">
    <property type="entry name" value="RnfH_sf"/>
</dbReference>
<dbReference type="Pfam" id="PF03658">
    <property type="entry name" value="Ub-RnfH"/>
    <property type="match status" value="1"/>
</dbReference>
<dbReference type="PANTHER" id="PTHR37483:SF1">
    <property type="entry name" value="UPF0125 PROTEIN RATB"/>
    <property type="match status" value="1"/>
</dbReference>
<dbReference type="RefSeq" id="WP_382224442.1">
    <property type="nucleotide sequence ID" value="NZ_JBHTCA010000010.1"/>
</dbReference>
<evidence type="ECO:0000256" key="2">
    <source>
        <dbReference type="HAMAP-Rule" id="MF_00460"/>
    </source>
</evidence>
<comment type="caution">
    <text evidence="3">The sequence shown here is derived from an EMBL/GenBank/DDBJ whole genome shotgun (WGS) entry which is preliminary data.</text>
</comment>
<name>A0ABW2QRN4_9BURK</name>
<dbReference type="Gene3D" id="3.10.20.280">
    <property type="entry name" value="RnfH-like"/>
    <property type="match status" value="1"/>
</dbReference>
<dbReference type="SUPFAM" id="SSF54285">
    <property type="entry name" value="MoaD/ThiS"/>
    <property type="match status" value="1"/>
</dbReference>
<keyword evidence="4" id="KW-1185">Reference proteome</keyword>
<dbReference type="HAMAP" id="MF_00460">
    <property type="entry name" value="UPF0125_RnfH"/>
    <property type="match status" value="1"/>
</dbReference>
<dbReference type="EMBL" id="JBHTCA010000010">
    <property type="protein sequence ID" value="MFC7410003.1"/>
    <property type="molecule type" value="Genomic_DNA"/>
</dbReference>